<dbReference type="Pfam" id="PF13439">
    <property type="entry name" value="Glyco_transf_4"/>
    <property type="match status" value="1"/>
</dbReference>
<comment type="caution">
    <text evidence="4">The sequence shown here is derived from an EMBL/GenBank/DDBJ whole genome shotgun (WGS) entry which is preliminary data.</text>
</comment>
<name>A0AA42CTB8_9GAMM</name>
<sequence>MDTFNFVSAGRLNQLTGGYIYNARVINTLRRHDIDVNVIELEGVFPQGDDTARRALDHALSALPDQSRVICDGLAIANLPDIVEAHQHRLHLTAVVHLPIADETGLPDQTRQQYMAQEKRTLAAMDDIIVTSRFMARRLADYGIEPDTIRVVEPGVDKVAASQPDLHPRRLLCVATVIPRKGQALLVDALAELSDLGWKCDIVGDLERDPEYVDDVRARIKAHGLEERIELHGEYQGEQLQSMYQRASLFVLPSYFESYGMVISEAIAYGVPVVTMNGGALMETLPRNAGITLPPGDTNALSNTLRHLLQDNKARQQLAQGALEARSSLRLWTDTGYRFMKAVRHEQPA</sequence>
<evidence type="ECO:0000259" key="3">
    <source>
        <dbReference type="Pfam" id="PF13439"/>
    </source>
</evidence>
<accession>A0AA42CTB8</accession>
<dbReference type="RefSeq" id="WP_265895428.1">
    <property type="nucleotide sequence ID" value="NZ_JAPIVE010000001.1"/>
</dbReference>
<protein>
    <submittedName>
        <fullName evidence="4">Glycosyltransferase family 4 protein</fullName>
    </submittedName>
</protein>
<dbReference type="PANTHER" id="PTHR46401:SF2">
    <property type="entry name" value="GLYCOSYLTRANSFERASE WBBK-RELATED"/>
    <property type="match status" value="1"/>
</dbReference>
<dbReference type="EMBL" id="JAPIVE010000001">
    <property type="protein sequence ID" value="MCX2523024.1"/>
    <property type="molecule type" value="Genomic_DNA"/>
</dbReference>
<organism evidence="4 5">
    <name type="scientific">Larsenimonas rhizosphaerae</name>
    <dbReference type="NCBI Taxonomy" id="2944682"/>
    <lineage>
        <taxon>Bacteria</taxon>
        <taxon>Pseudomonadati</taxon>
        <taxon>Pseudomonadota</taxon>
        <taxon>Gammaproteobacteria</taxon>
        <taxon>Oceanospirillales</taxon>
        <taxon>Halomonadaceae</taxon>
        <taxon>Larsenimonas</taxon>
    </lineage>
</organism>
<dbReference type="Gene3D" id="3.40.50.2000">
    <property type="entry name" value="Glycogen Phosphorylase B"/>
    <property type="match status" value="2"/>
</dbReference>
<reference evidence="4" key="1">
    <citation type="submission" date="2022-11" db="EMBL/GenBank/DDBJ databases">
        <title>Larsenimonas rhizosphaerae sp. nov., isolated from a tidal mudflat.</title>
        <authorList>
            <person name="Lee S.D."/>
            <person name="Kim I.S."/>
        </authorList>
    </citation>
    <scope>NUCLEOTIDE SEQUENCE</scope>
    <source>
        <strain evidence="4">GH2-1</strain>
    </source>
</reference>
<dbReference type="InterPro" id="IPR001296">
    <property type="entry name" value="Glyco_trans_1"/>
</dbReference>
<dbReference type="AlphaFoldDB" id="A0AA42CTB8"/>
<evidence type="ECO:0000313" key="5">
    <source>
        <dbReference type="Proteomes" id="UP001165678"/>
    </source>
</evidence>
<proteinExistence type="predicted"/>
<gene>
    <name evidence="4" type="ORF">OQ287_02090</name>
</gene>
<dbReference type="InterPro" id="IPR028098">
    <property type="entry name" value="Glyco_trans_4-like_N"/>
</dbReference>
<dbReference type="CDD" id="cd03801">
    <property type="entry name" value="GT4_PimA-like"/>
    <property type="match status" value="1"/>
</dbReference>
<feature type="domain" description="Glycosyltransferase subfamily 4-like N-terminal" evidence="3">
    <location>
        <begin position="80"/>
        <end position="157"/>
    </location>
</feature>
<evidence type="ECO:0000313" key="4">
    <source>
        <dbReference type="EMBL" id="MCX2523024.1"/>
    </source>
</evidence>
<dbReference type="GO" id="GO:0016757">
    <property type="term" value="F:glycosyltransferase activity"/>
    <property type="evidence" value="ECO:0007669"/>
    <property type="project" value="InterPro"/>
</dbReference>
<dbReference type="Proteomes" id="UP001165678">
    <property type="component" value="Unassembled WGS sequence"/>
</dbReference>
<feature type="domain" description="Glycosyl transferase family 1" evidence="2">
    <location>
        <begin position="165"/>
        <end position="322"/>
    </location>
</feature>
<evidence type="ECO:0000256" key="1">
    <source>
        <dbReference type="ARBA" id="ARBA00022679"/>
    </source>
</evidence>
<keyword evidence="1" id="KW-0808">Transferase</keyword>
<dbReference type="SUPFAM" id="SSF53756">
    <property type="entry name" value="UDP-Glycosyltransferase/glycogen phosphorylase"/>
    <property type="match status" value="1"/>
</dbReference>
<keyword evidence="5" id="KW-1185">Reference proteome</keyword>
<dbReference type="Pfam" id="PF00534">
    <property type="entry name" value="Glycos_transf_1"/>
    <property type="match status" value="1"/>
</dbReference>
<dbReference type="GO" id="GO:0009103">
    <property type="term" value="P:lipopolysaccharide biosynthetic process"/>
    <property type="evidence" value="ECO:0007669"/>
    <property type="project" value="TreeGrafter"/>
</dbReference>
<dbReference type="PANTHER" id="PTHR46401">
    <property type="entry name" value="GLYCOSYLTRANSFERASE WBBK-RELATED"/>
    <property type="match status" value="1"/>
</dbReference>
<evidence type="ECO:0000259" key="2">
    <source>
        <dbReference type="Pfam" id="PF00534"/>
    </source>
</evidence>